<proteinExistence type="predicted"/>
<dbReference type="GO" id="GO:0003964">
    <property type="term" value="F:RNA-directed DNA polymerase activity"/>
    <property type="evidence" value="ECO:0007669"/>
    <property type="project" value="UniProtKB-KW"/>
</dbReference>
<keyword evidence="2" id="KW-0548">Nucleotidyltransferase</keyword>
<comment type="caution">
    <text evidence="2">The sequence shown here is derived from an EMBL/GenBank/DDBJ whole genome shotgun (WGS) entry which is preliminary data.</text>
</comment>
<dbReference type="PANTHER" id="PTHR11439">
    <property type="entry name" value="GAG-POL-RELATED RETROTRANSPOSON"/>
    <property type="match status" value="1"/>
</dbReference>
<dbReference type="EMBL" id="NCKW01007868">
    <property type="protein sequence ID" value="POM69431.1"/>
    <property type="molecule type" value="Genomic_DNA"/>
</dbReference>
<dbReference type="PANTHER" id="PTHR11439:SF440">
    <property type="entry name" value="INTEGRASE CATALYTIC DOMAIN-CONTAINING PROTEIN"/>
    <property type="match status" value="1"/>
</dbReference>
<dbReference type="InterPro" id="IPR013103">
    <property type="entry name" value="RVT_2"/>
</dbReference>
<keyword evidence="2" id="KW-0695">RNA-directed DNA polymerase</keyword>
<evidence type="ECO:0000313" key="3">
    <source>
        <dbReference type="Proteomes" id="UP000237271"/>
    </source>
</evidence>
<reference evidence="2 3" key="1">
    <citation type="journal article" date="2017" name="Genome Biol. Evol.">
        <title>Phytophthora megakarya and P. palmivora, closely related causal agents of cacao black pod rot, underwent increases in genome sizes and gene numbers by different mechanisms.</title>
        <authorList>
            <person name="Ali S.S."/>
            <person name="Shao J."/>
            <person name="Lary D.J."/>
            <person name="Kronmiller B."/>
            <person name="Shen D."/>
            <person name="Strem M.D."/>
            <person name="Amoako-Attah I."/>
            <person name="Akrofi A.Y."/>
            <person name="Begoude B.A."/>
            <person name="Ten Hoopen G.M."/>
            <person name="Coulibaly K."/>
            <person name="Kebe B.I."/>
            <person name="Melnick R.L."/>
            <person name="Guiltinan M.J."/>
            <person name="Tyler B.M."/>
            <person name="Meinhardt L.W."/>
            <person name="Bailey B.A."/>
        </authorList>
    </citation>
    <scope>NUCLEOTIDE SEQUENCE [LARGE SCALE GENOMIC DNA]</scope>
    <source>
        <strain evidence="3">sbr112.9</strain>
    </source>
</reference>
<dbReference type="Proteomes" id="UP000237271">
    <property type="component" value="Unassembled WGS sequence"/>
</dbReference>
<feature type="domain" description="Reverse transcriptase Ty1/copia-type" evidence="1">
    <location>
        <begin position="7"/>
        <end position="143"/>
    </location>
</feature>
<keyword evidence="2" id="KW-0808">Transferase</keyword>
<dbReference type="CDD" id="cd09272">
    <property type="entry name" value="RNase_HI_RT_Ty1"/>
    <property type="match status" value="1"/>
</dbReference>
<dbReference type="OrthoDB" id="39557at2759"/>
<name>A0A2P4XV39_9STRA</name>
<dbReference type="Pfam" id="PF07727">
    <property type="entry name" value="RVT_2"/>
    <property type="match status" value="1"/>
</dbReference>
<gene>
    <name evidence="2" type="ORF">PHPALM_14286</name>
</gene>
<accession>A0A2P4XV39</accession>
<dbReference type="AlphaFoldDB" id="A0A2P4XV39"/>
<protein>
    <submittedName>
        <fullName evidence="2">Transposon Polyprotein Reverse transcriptase</fullName>
    </submittedName>
</protein>
<evidence type="ECO:0000259" key="1">
    <source>
        <dbReference type="Pfam" id="PF07727"/>
    </source>
</evidence>
<sequence length="390" mass="43045">MQNDNGEHYKARLVACGDEKVHGVNNTITFSPVIDTTSTEVMLVLLLMRRVPALYGDVPNTYVKAETEPDMDIHLRVPQVMAGNEDKMREHGVKDKSQMVLRLRRGLGGFFQCSTDTCMYFKTDKSGTTVVGVYVDDLLVTGTSKYTPEGAYTLDREATIDELLDKFGLQDARSVTLPIGPEKENDIPGDVAYAVHKATRQTHAPTKADWVLAKRIARYLKCSKGGCDAPSSERKSVSGVMVRVNGDVVGWLCKKQTTVALSSMEAEFIAAAHAAQDLMRLRECFLELPQGEAIDVKYKFSKDLACKGIITPTYIPTGEMVADLLTKSFVASKLHKLRTLCGLDTRATSAQAHNAAGNSSPPWWKECWKLESDHAGYARHAFQSAKDCQE</sequence>
<organism evidence="2 3">
    <name type="scientific">Phytophthora palmivora</name>
    <dbReference type="NCBI Taxonomy" id="4796"/>
    <lineage>
        <taxon>Eukaryota</taxon>
        <taxon>Sar</taxon>
        <taxon>Stramenopiles</taxon>
        <taxon>Oomycota</taxon>
        <taxon>Peronosporomycetes</taxon>
        <taxon>Peronosporales</taxon>
        <taxon>Peronosporaceae</taxon>
        <taxon>Phytophthora</taxon>
    </lineage>
</organism>
<keyword evidence="3" id="KW-1185">Reference proteome</keyword>
<evidence type="ECO:0000313" key="2">
    <source>
        <dbReference type="EMBL" id="POM69431.1"/>
    </source>
</evidence>